<evidence type="ECO:0000256" key="1">
    <source>
        <dbReference type="ARBA" id="ARBA00022801"/>
    </source>
</evidence>
<reference evidence="5" key="1">
    <citation type="submission" date="2022-08" db="EMBL/GenBank/DDBJ databases">
        <authorList>
            <person name="Marques A."/>
        </authorList>
    </citation>
    <scope>NUCLEOTIDE SEQUENCE</scope>
    <source>
        <strain evidence="5">RhyPub2mFocal</strain>
        <tissue evidence="5">Leaves</tissue>
    </source>
</reference>
<dbReference type="EMBL" id="JAMFTS010000005">
    <property type="protein sequence ID" value="KAJ4750906.1"/>
    <property type="molecule type" value="Genomic_DNA"/>
</dbReference>
<dbReference type="AlphaFoldDB" id="A0AAV8C5V3"/>
<dbReference type="InterPro" id="IPR001764">
    <property type="entry name" value="Glyco_hydro_3_N"/>
</dbReference>
<dbReference type="InterPro" id="IPR036962">
    <property type="entry name" value="Glyco_hydro_3_N_sf"/>
</dbReference>
<evidence type="ECO:0000259" key="4">
    <source>
        <dbReference type="Pfam" id="PF01915"/>
    </source>
</evidence>
<dbReference type="GO" id="GO:0008422">
    <property type="term" value="F:beta-glucosidase activity"/>
    <property type="evidence" value="ECO:0007669"/>
    <property type="project" value="TreeGrafter"/>
</dbReference>
<dbReference type="PRINTS" id="PR00133">
    <property type="entry name" value="GLHYDRLASE3"/>
</dbReference>
<dbReference type="InterPro" id="IPR017853">
    <property type="entry name" value="GH"/>
</dbReference>
<accession>A0AAV8C5V3</accession>
<dbReference type="InterPro" id="IPR036881">
    <property type="entry name" value="Glyco_hydro_3_C_sf"/>
</dbReference>
<dbReference type="GO" id="GO:0009251">
    <property type="term" value="P:glucan catabolic process"/>
    <property type="evidence" value="ECO:0007669"/>
    <property type="project" value="TreeGrafter"/>
</dbReference>
<dbReference type="SUPFAM" id="SSF51445">
    <property type="entry name" value="(Trans)glycosidases"/>
    <property type="match status" value="2"/>
</dbReference>
<feature type="domain" description="Glycoside hydrolase family 3 N-terminal" evidence="3">
    <location>
        <begin position="148"/>
        <end position="220"/>
    </location>
</feature>
<evidence type="ECO:0000313" key="6">
    <source>
        <dbReference type="Proteomes" id="UP001140206"/>
    </source>
</evidence>
<evidence type="ECO:0000259" key="3">
    <source>
        <dbReference type="Pfam" id="PF00933"/>
    </source>
</evidence>
<keyword evidence="6" id="KW-1185">Reference proteome</keyword>
<dbReference type="PANTHER" id="PTHR30620">
    <property type="entry name" value="PERIPLASMIC BETA-GLUCOSIDASE-RELATED"/>
    <property type="match status" value="1"/>
</dbReference>
<keyword evidence="1 5" id="KW-0378">Hydrolase</keyword>
<dbReference type="Pfam" id="PF00933">
    <property type="entry name" value="Glyco_hydro_3"/>
    <property type="match status" value="2"/>
</dbReference>
<dbReference type="InterPro" id="IPR051915">
    <property type="entry name" value="Cellulose_Degrad_GH3"/>
</dbReference>
<evidence type="ECO:0000313" key="5">
    <source>
        <dbReference type="EMBL" id="KAJ4750906.1"/>
    </source>
</evidence>
<dbReference type="Gene3D" id="3.40.50.1700">
    <property type="entry name" value="Glycoside hydrolase family 3 C-terminal domain"/>
    <property type="match status" value="1"/>
</dbReference>
<gene>
    <name evidence="5" type="ORF">LUZ62_085311</name>
</gene>
<protein>
    <submittedName>
        <fullName evidence="5">Glycosyl hydrolase family protein</fullName>
    </submittedName>
</protein>
<dbReference type="Proteomes" id="UP001140206">
    <property type="component" value="Chromosome 5"/>
</dbReference>
<dbReference type="Gene3D" id="3.20.20.300">
    <property type="entry name" value="Glycoside hydrolase, family 3, N-terminal domain"/>
    <property type="match status" value="2"/>
</dbReference>
<proteinExistence type="predicted"/>
<dbReference type="InterPro" id="IPR002772">
    <property type="entry name" value="Glyco_hydro_3_C"/>
</dbReference>
<organism evidence="5 6">
    <name type="scientific">Rhynchospora pubera</name>
    <dbReference type="NCBI Taxonomy" id="906938"/>
    <lineage>
        <taxon>Eukaryota</taxon>
        <taxon>Viridiplantae</taxon>
        <taxon>Streptophyta</taxon>
        <taxon>Embryophyta</taxon>
        <taxon>Tracheophyta</taxon>
        <taxon>Spermatophyta</taxon>
        <taxon>Magnoliopsida</taxon>
        <taxon>Liliopsida</taxon>
        <taxon>Poales</taxon>
        <taxon>Cyperaceae</taxon>
        <taxon>Cyperoideae</taxon>
        <taxon>Rhynchosporeae</taxon>
        <taxon>Rhynchospora</taxon>
    </lineage>
</organism>
<dbReference type="FunFam" id="3.40.50.1700:FF:000002">
    <property type="entry name" value="Glycosyl hydrolase family protein"/>
    <property type="match status" value="1"/>
</dbReference>
<sequence>MSLEEKIGQMSQIERVNATADVMKEYFIGSVLSGAGSVPAPNASMEEWVSMVTEMQKGALSTPLGIPMIYGIDAVHGHGNVYRATLFPHNIGLGATRDPELVKKIGAATALEVRATGIPYVFAPCIAVCRDPRWGRCYESFGEDPRLGFVISDYTGIDKITTPAHADYPYSVKISILAGIDMVMIPFTYTEFISDLTKLVRNNTIPMSRIDDAVRRILRVKFTMGLFENPFPDPSLAGELGNQAHRDLAREAVRKSLVLLKNGKYGEKPLLPLPKKAGKILVAGAHADNLGYQCGGWTITWQGLGGNNITTGTTILEGIKSTVDPRTEVIYAENPTTDFIKQNGFSYAVVVIGELPYAETMGDNLNLTIPDPGPSIIRNTCNNLKCIVVLISGRPLVIEPYISMMDALVAAWLPGTEGQGIADVLFGDYGFSGKLSRTWFKSVNQLPMNVGDTHYDPLFPFGFGLETPSSQA</sequence>
<dbReference type="PANTHER" id="PTHR30620:SF23">
    <property type="entry name" value="OS02G0131400 PROTEIN"/>
    <property type="match status" value="1"/>
</dbReference>
<comment type="caution">
    <text evidence="5">The sequence shown here is derived from an EMBL/GenBank/DDBJ whole genome shotgun (WGS) entry which is preliminary data.</text>
</comment>
<name>A0AAV8C5V3_9POAL</name>
<feature type="domain" description="Glycoside hydrolase family 3 C-terminal" evidence="4">
    <location>
        <begin position="257"/>
        <end position="466"/>
    </location>
</feature>
<evidence type="ECO:0000256" key="2">
    <source>
        <dbReference type="ARBA" id="ARBA00023295"/>
    </source>
</evidence>
<dbReference type="SUPFAM" id="SSF52279">
    <property type="entry name" value="Beta-D-glucan exohydrolase, C-terminal domain"/>
    <property type="match status" value="1"/>
</dbReference>
<keyword evidence="2" id="KW-0326">Glycosidase</keyword>
<feature type="domain" description="Glycoside hydrolase family 3 N-terminal" evidence="3">
    <location>
        <begin position="3"/>
        <end position="147"/>
    </location>
</feature>
<dbReference type="Pfam" id="PF01915">
    <property type="entry name" value="Glyco_hydro_3_C"/>
    <property type="match status" value="1"/>
</dbReference>